<dbReference type="SUPFAM" id="SSF69118">
    <property type="entry name" value="AhpD-like"/>
    <property type="match status" value="1"/>
</dbReference>
<accession>F4L1A0</accession>
<dbReference type="Pfam" id="PF00561">
    <property type="entry name" value="Abhydrolase_1"/>
    <property type="match status" value="1"/>
</dbReference>
<dbReference type="PRINTS" id="PR00111">
    <property type="entry name" value="ABHYDROLASE"/>
</dbReference>
<reference evidence="3 4" key="1">
    <citation type="journal article" date="2011" name="Stand. Genomic Sci.">
        <title>Complete genome sequence of Haliscomenobacter hydrossis type strain (O).</title>
        <authorList>
            <consortium name="US DOE Joint Genome Institute (JGI-PGF)"/>
            <person name="Daligault H."/>
            <person name="Lapidus A."/>
            <person name="Zeytun A."/>
            <person name="Nolan M."/>
            <person name="Lucas S."/>
            <person name="Del Rio T.G."/>
            <person name="Tice H."/>
            <person name="Cheng J.F."/>
            <person name="Tapia R."/>
            <person name="Han C."/>
            <person name="Goodwin L."/>
            <person name="Pitluck S."/>
            <person name="Liolios K."/>
            <person name="Pagani I."/>
            <person name="Ivanova N."/>
            <person name="Huntemann M."/>
            <person name="Mavromatis K."/>
            <person name="Mikhailova N."/>
            <person name="Pati A."/>
            <person name="Chen A."/>
            <person name="Palaniappan K."/>
            <person name="Land M."/>
            <person name="Hauser L."/>
            <person name="Brambilla E.M."/>
            <person name="Rohde M."/>
            <person name="Verbarg S."/>
            <person name="Goker M."/>
            <person name="Bristow J."/>
            <person name="Eisen J.A."/>
            <person name="Markowitz V."/>
            <person name="Hugenholtz P."/>
            <person name="Kyrpides N.C."/>
            <person name="Klenk H.P."/>
            <person name="Woyke T."/>
        </authorList>
    </citation>
    <scope>NUCLEOTIDE SEQUENCE [LARGE SCALE GENOMIC DNA]</scope>
    <source>
        <strain evidence="4">ATCC 27775 / DSM 1100 / LMG 10767 / O</strain>
    </source>
</reference>
<dbReference type="STRING" id="760192.Halhy_5004"/>
<dbReference type="InterPro" id="IPR029058">
    <property type="entry name" value="AB_hydrolase_fold"/>
</dbReference>
<dbReference type="eggNOG" id="COG0599">
    <property type="taxonomic scope" value="Bacteria"/>
</dbReference>
<dbReference type="EC" id="3.1.1.24" evidence="3"/>
<dbReference type="InterPro" id="IPR029032">
    <property type="entry name" value="AhpD-like"/>
</dbReference>
<dbReference type="ESTHER" id="halh1-f4l1a0">
    <property type="family name" value="Carboxymethylbutenolide_lactonase"/>
</dbReference>
<sequence>MSWTILQGIPIHYAYLDHQSPRTFVFINSLGTDFRIWDAVVDKLKDYGNILRFDKPGHGLSGLPSTPFQIKDYAEITLELMDYLHIERAVIVGLSIGGIIGQHLGVNHPERIEKLILSNTAPKIGSTETWNSRIEKVRNEGIESIADMVMKVWFSEQFHRERQAELLGYRNMLANSPLEGYLMACAAIRDNDLSAAITQIQLPCLCFGGTADGSTPPALVESMANSIPNAQFVLISDVGHIPCVEAPQQIVHEILDFVVYSDTKSLYQKGMITRRAVLGNAHVDRAEANKTEFDRTFQEYITNNAWGAIWSRPGLTKRERSILTIAVLATLGQEEELAMHLRATANTGTSLEDIKETLLHIAIYAGVPVSNTAFRVAKKVFETA</sequence>
<dbReference type="Gene3D" id="3.40.50.1820">
    <property type="entry name" value="alpha/beta hydrolase"/>
    <property type="match status" value="1"/>
</dbReference>
<dbReference type="Pfam" id="PF02627">
    <property type="entry name" value="CMD"/>
    <property type="match status" value="1"/>
</dbReference>
<dbReference type="InterPro" id="IPR052512">
    <property type="entry name" value="4CMD/NDH-1_regulator"/>
</dbReference>
<keyword evidence="3" id="KW-0456">Lyase</keyword>
<protein>
    <submittedName>
        <fullName evidence="3">3-oxoadipate enol-lactonase</fullName>
        <ecNumber evidence="3">3.1.1.24</ecNumber>
        <ecNumber evidence="3">4.1.1.44</ecNumber>
    </submittedName>
</protein>
<evidence type="ECO:0000259" key="2">
    <source>
        <dbReference type="Pfam" id="PF02627"/>
    </source>
</evidence>
<dbReference type="eggNOG" id="COG0596">
    <property type="taxonomic scope" value="Bacteria"/>
</dbReference>
<dbReference type="RefSeq" id="WP_013767367.1">
    <property type="nucleotide sequence ID" value="NC_015510.1"/>
</dbReference>
<dbReference type="InterPro" id="IPR026968">
    <property type="entry name" value="PcaD/CatD"/>
</dbReference>
<keyword evidence="3" id="KW-0378">Hydrolase</keyword>
<evidence type="ECO:0000313" key="3">
    <source>
        <dbReference type="EMBL" id="AEE52832.1"/>
    </source>
</evidence>
<dbReference type="GO" id="GO:0042952">
    <property type="term" value="P:beta-ketoadipate pathway"/>
    <property type="evidence" value="ECO:0007669"/>
    <property type="project" value="InterPro"/>
</dbReference>
<dbReference type="KEGG" id="hhy:Halhy_5004"/>
<dbReference type="NCBIfam" id="TIGR02427">
    <property type="entry name" value="protocat_pcaD"/>
    <property type="match status" value="1"/>
</dbReference>
<dbReference type="GO" id="GO:0047570">
    <property type="term" value="F:3-oxoadipate enol-lactonase activity"/>
    <property type="evidence" value="ECO:0007669"/>
    <property type="project" value="UniProtKB-EC"/>
</dbReference>
<organism evidence="3 4">
    <name type="scientific">Haliscomenobacter hydrossis (strain ATCC 27775 / DSM 1100 / LMG 10767 / O)</name>
    <dbReference type="NCBI Taxonomy" id="760192"/>
    <lineage>
        <taxon>Bacteria</taxon>
        <taxon>Pseudomonadati</taxon>
        <taxon>Bacteroidota</taxon>
        <taxon>Saprospiria</taxon>
        <taxon>Saprospirales</taxon>
        <taxon>Haliscomenobacteraceae</taxon>
        <taxon>Haliscomenobacter</taxon>
    </lineage>
</organism>
<dbReference type="AlphaFoldDB" id="F4L1A0"/>
<dbReference type="NCBIfam" id="TIGR02425">
    <property type="entry name" value="decarb_PcaC"/>
    <property type="match status" value="1"/>
</dbReference>
<dbReference type="GO" id="GO:0047575">
    <property type="term" value="F:4-carboxymuconolactone decarboxylase activity"/>
    <property type="evidence" value="ECO:0007669"/>
    <property type="project" value="UniProtKB-EC"/>
</dbReference>
<dbReference type="Proteomes" id="UP000008461">
    <property type="component" value="Chromosome"/>
</dbReference>
<dbReference type="SUPFAM" id="SSF53474">
    <property type="entry name" value="alpha/beta-Hydrolases"/>
    <property type="match status" value="1"/>
</dbReference>
<feature type="domain" description="Carboxymuconolactone decarboxylase-like" evidence="2">
    <location>
        <begin position="297"/>
        <end position="378"/>
    </location>
</feature>
<name>F4L1A0_HALH1</name>
<dbReference type="Gene3D" id="1.20.1290.10">
    <property type="entry name" value="AhpD-like"/>
    <property type="match status" value="1"/>
</dbReference>
<gene>
    <name evidence="3" type="ordered locus">Halhy_5004</name>
</gene>
<evidence type="ECO:0000259" key="1">
    <source>
        <dbReference type="Pfam" id="PF00561"/>
    </source>
</evidence>
<feature type="domain" description="AB hydrolase-1" evidence="1">
    <location>
        <begin position="23"/>
        <end position="247"/>
    </location>
</feature>
<dbReference type="PANTHER" id="PTHR33570:SF2">
    <property type="entry name" value="CARBOXYMUCONOLACTONE DECARBOXYLASE-LIKE DOMAIN-CONTAINING PROTEIN"/>
    <property type="match status" value="1"/>
</dbReference>
<dbReference type="InterPro" id="IPR012788">
    <property type="entry name" value="Decarb_PcaC"/>
</dbReference>
<keyword evidence="4" id="KW-1185">Reference proteome</keyword>
<reference key="2">
    <citation type="submission" date="2011-04" db="EMBL/GenBank/DDBJ databases">
        <title>Complete sequence of chromosome of Haliscomenobacter hydrossis DSM 1100.</title>
        <authorList>
            <consortium name="US DOE Joint Genome Institute (JGI-PGF)"/>
            <person name="Lucas S."/>
            <person name="Han J."/>
            <person name="Lapidus A."/>
            <person name="Bruce D."/>
            <person name="Goodwin L."/>
            <person name="Pitluck S."/>
            <person name="Peters L."/>
            <person name="Kyrpides N."/>
            <person name="Mavromatis K."/>
            <person name="Ivanova N."/>
            <person name="Ovchinnikova G."/>
            <person name="Pagani I."/>
            <person name="Daligault H."/>
            <person name="Detter J.C."/>
            <person name="Han C."/>
            <person name="Land M."/>
            <person name="Hauser L."/>
            <person name="Markowitz V."/>
            <person name="Cheng J.-F."/>
            <person name="Hugenholtz P."/>
            <person name="Woyke T."/>
            <person name="Wu D."/>
            <person name="Verbarg S."/>
            <person name="Frueling A."/>
            <person name="Brambilla E."/>
            <person name="Klenk H.-P."/>
            <person name="Eisen J.A."/>
        </authorList>
    </citation>
    <scope>NUCLEOTIDE SEQUENCE</scope>
    <source>
        <strain>DSM 1100</strain>
    </source>
</reference>
<dbReference type="GO" id="GO:0051920">
    <property type="term" value="F:peroxiredoxin activity"/>
    <property type="evidence" value="ECO:0007669"/>
    <property type="project" value="InterPro"/>
</dbReference>
<dbReference type="EMBL" id="CP002691">
    <property type="protein sequence ID" value="AEE52832.1"/>
    <property type="molecule type" value="Genomic_DNA"/>
</dbReference>
<dbReference type="HOGENOM" id="CLU_020336_54_1_10"/>
<dbReference type="PANTHER" id="PTHR33570">
    <property type="entry name" value="4-CARBOXYMUCONOLACTONE DECARBOXYLASE FAMILY PROTEIN"/>
    <property type="match status" value="1"/>
</dbReference>
<dbReference type="InterPro" id="IPR000073">
    <property type="entry name" value="AB_hydrolase_1"/>
</dbReference>
<dbReference type="OrthoDB" id="9780932at2"/>
<dbReference type="InterPro" id="IPR003779">
    <property type="entry name" value="CMD-like"/>
</dbReference>
<dbReference type="EC" id="4.1.1.44" evidence="3"/>
<evidence type="ECO:0000313" key="4">
    <source>
        <dbReference type="Proteomes" id="UP000008461"/>
    </source>
</evidence>
<proteinExistence type="predicted"/>